<feature type="region of interest" description="Disordered" evidence="1">
    <location>
        <begin position="50"/>
        <end position="70"/>
    </location>
</feature>
<feature type="compositionally biased region" description="Basic and acidic residues" evidence="1">
    <location>
        <begin position="255"/>
        <end position="267"/>
    </location>
</feature>
<feature type="compositionally biased region" description="Polar residues" evidence="1">
    <location>
        <begin position="305"/>
        <end position="319"/>
    </location>
</feature>
<dbReference type="GO" id="GO:0005739">
    <property type="term" value="C:mitochondrion"/>
    <property type="evidence" value="ECO:0007669"/>
    <property type="project" value="InterPro"/>
</dbReference>
<accession>A0A5C6G6B6</accession>
<gene>
    <name evidence="3" type="ORF">ED733_000740</name>
</gene>
<comment type="caution">
    <text evidence="3">The sequence shown here is derived from an EMBL/GenBank/DDBJ whole genome shotgun (WGS) entry which is preliminary data.</text>
</comment>
<feature type="compositionally biased region" description="Low complexity" evidence="1">
    <location>
        <begin position="268"/>
        <end position="296"/>
    </location>
</feature>
<organism evidence="3 4">
    <name type="scientific">Metarhizium rileyi (strain RCEF 4871)</name>
    <name type="common">Nomuraea rileyi</name>
    <dbReference type="NCBI Taxonomy" id="1649241"/>
    <lineage>
        <taxon>Eukaryota</taxon>
        <taxon>Fungi</taxon>
        <taxon>Dikarya</taxon>
        <taxon>Ascomycota</taxon>
        <taxon>Pezizomycotina</taxon>
        <taxon>Sordariomycetes</taxon>
        <taxon>Hypocreomycetidae</taxon>
        <taxon>Hypocreales</taxon>
        <taxon>Clavicipitaceae</taxon>
        <taxon>Metarhizium</taxon>
    </lineage>
</organism>
<dbReference type="InterPro" id="IPR040009">
    <property type="entry name" value="Mtf2/C5D6.12-like"/>
</dbReference>
<evidence type="ECO:0000313" key="3">
    <source>
        <dbReference type="EMBL" id="TWU72637.1"/>
    </source>
</evidence>
<dbReference type="PANTHER" id="PTHR39468:SF1">
    <property type="entry name" value="MTF2-LIKE C-TERMINAL DOMAIN-CONTAINING PROTEIN"/>
    <property type="match status" value="1"/>
</dbReference>
<reference evidence="4" key="1">
    <citation type="submission" date="2018-12" db="EMBL/GenBank/DDBJ databases">
        <title>The complete genome of Metarhizium rileyi, a key fungal pathogen of Lepidoptera.</title>
        <authorList>
            <person name="Binneck E."/>
            <person name="Lastra C.C.L."/>
            <person name="Sosa-Gomez D.R."/>
        </authorList>
    </citation>
    <scope>NUCLEOTIDE SEQUENCE [LARGE SCALE GENOMIC DNA]</scope>
    <source>
        <strain evidence="4">Cep018-CH2</strain>
    </source>
</reference>
<dbReference type="Proteomes" id="UP000317257">
    <property type="component" value="Unassembled WGS sequence"/>
</dbReference>
<evidence type="ECO:0000259" key="2">
    <source>
        <dbReference type="Pfam" id="PF19189"/>
    </source>
</evidence>
<protein>
    <recommendedName>
        <fullName evidence="2">Mtf2-like C-terminal domain-containing protein</fullName>
    </recommendedName>
</protein>
<feature type="domain" description="Mtf2-like C-terminal" evidence="2">
    <location>
        <begin position="307"/>
        <end position="440"/>
    </location>
</feature>
<dbReference type="AlphaFoldDB" id="A0A5C6G6B6"/>
<dbReference type="Pfam" id="PF19189">
    <property type="entry name" value="Mtf2"/>
    <property type="match status" value="1"/>
</dbReference>
<feature type="compositionally biased region" description="Polar residues" evidence="1">
    <location>
        <begin position="99"/>
        <end position="108"/>
    </location>
</feature>
<dbReference type="EMBL" id="SBHS01000025">
    <property type="protein sequence ID" value="TWU72637.1"/>
    <property type="molecule type" value="Genomic_DNA"/>
</dbReference>
<proteinExistence type="predicted"/>
<dbReference type="PANTHER" id="PTHR39468">
    <property type="entry name" value="CHROMOSOME 7, WHOLE GENOME SHOTGUN SEQUENCE"/>
    <property type="match status" value="1"/>
</dbReference>
<dbReference type="InterPro" id="IPR043837">
    <property type="entry name" value="Mtf2-like_C"/>
</dbReference>
<sequence length="474" mass="53300">MSSTLLPFLYRTRTLQKAICVRPVKQFIRLAHTQPERLKSRRLDNYIPFEWDHDTPDEDPADAPGQKSTITPSEAEIFKGIFDDIAQGKMPAEKRRSASSENAQIQSQTFDVSKTASARSIVEQARVTEFREKFLRRYPLSLRNAAQVALGLYELEPRSSASSSVKSEMMKLDEADESKWEERARYERARVEERERVDGLMKACTTDRQLWEVMQEEVFSLPVKLGIKQSANAPVREKRDTVRRKSKSSAAKKPAKLDFVETKEAKKAQGATGATGATEATGATRATRATGATGSTARRERSTSRGKSATLQKPMMQQTADDEKRVMDVHGPLYPHFLNTGMCLFDTAFARPSDYAFQILPRVKELGLPSYVLGVSTPFYTRLARMHWNRFGDASSALDVLQEMNAAGLYADDDVHDLLITIRDHLHGCTWGAQGPFVMGMMEAPPYDGMLTQRLEEMDKYVVQAIREQAELAA</sequence>
<evidence type="ECO:0000256" key="1">
    <source>
        <dbReference type="SAM" id="MobiDB-lite"/>
    </source>
</evidence>
<feature type="region of interest" description="Disordered" evidence="1">
    <location>
        <begin position="89"/>
        <end position="108"/>
    </location>
</feature>
<evidence type="ECO:0000313" key="4">
    <source>
        <dbReference type="Proteomes" id="UP000317257"/>
    </source>
</evidence>
<name>A0A5C6G6B6_METRR</name>
<feature type="region of interest" description="Disordered" evidence="1">
    <location>
        <begin position="231"/>
        <end position="320"/>
    </location>
</feature>